<protein>
    <submittedName>
        <fullName evidence="1">Uncharacterized protein</fullName>
    </submittedName>
</protein>
<dbReference type="Proteomes" id="UP000185469">
    <property type="component" value="Chromosome"/>
</dbReference>
<dbReference type="AlphaFoldDB" id="A0A1L7CXD0"/>
<name>A0A1L7CXD0_9CORY</name>
<organism evidence="1 2">
    <name type="scientific">Corynebacterium sphenisci DSM 44792</name>
    <dbReference type="NCBI Taxonomy" id="1437874"/>
    <lineage>
        <taxon>Bacteria</taxon>
        <taxon>Bacillati</taxon>
        <taxon>Actinomycetota</taxon>
        <taxon>Actinomycetes</taxon>
        <taxon>Mycobacteriales</taxon>
        <taxon>Corynebacteriaceae</taxon>
        <taxon>Corynebacterium</taxon>
    </lineage>
</organism>
<accession>A0A1L7CXD0</accession>
<sequence length="79" mass="8954">MVGEEHGGCWAPGDFLALDARDTLESMRTLIASALTREKAKFRQWEHYPGHDAQKHAAARRRFEHLFALAENFPTGSED</sequence>
<evidence type="ECO:0000313" key="1">
    <source>
        <dbReference type="EMBL" id="APT90504.1"/>
    </source>
</evidence>
<proteinExistence type="predicted"/>
<keyword evidence="2" id="KW-1185">Reference proteome</keyword>
<reference evidence="1 2" key="1">
    <citation type="submission" date="2014-08" db="EMBL/GenBank/DDBJ databases">
        <title>Complete genome sequence of Corynebacterium sphenisci CECT 5990(T) (=DSM 44792(T)), isolated from healthy wild penguins.</title>
        <authorList>
            <person name="Ruckert C."/>
            <person name="Albersmeier A."/>
            <person name="Winkler A."/>
            <person name="Kalinowski J."/>
        </authorList>
    </citation>
    <scope>NUCLEOTIDE SEQUENCE [LARGE SCALE GENOMIC DNA]</scope>
    <source>
        <strain evidence="1 2">DSM 44792</strain>
    </source>
</reference>
<dbReference type="STRING" id="1437874.CSPHI_05035"/>
<gene>
    <name evidence="1" type="ORF">CSPHI_05035</name>
</gene>
<dbReference type="EMBL" id="CP009248">
    <property type="protein sequence ID" value="APT90504.1"/>
    <property type="molecule type" value="Genomic_DNA"/>
</dbReference>
<dbReference type="KEGG" id="csph:CSPHI_05035"/>
<evidence type="ECO:0000313" key="2">
    <source>
        <dbReference type="Proteomes" id="UP000185469"/>
    </source>
</evidence>